<reference evidence="1" key="1">
    <citation type="submission" date="2020-08" db="EMBL/GenBank/DDBJ databases">
        <title>Genome public.</title>
        <authorList>
            <person name="Liu C."/>
            <person name="Sun Q."/>
        </authorList>
    </citation>
    <scope>NUCLEOTIDE SEQUENCE</scope>
    <source>
        <strain evidence="1">BX12</strain>
    </source>
</reference>
<sequence length="123" mass="13500">MQDVVVRGGYFKSFRNMEIVGDSRLYAENSTEGTDISLTAKIQARKKLSINLAGEGTIIINNAEGLLPIHACPIELGKDNNIVEPRNVVLKKEDSIDGADSCTIQNKDGSFAEEVKIVHQQKK</sequence>
<dbReference type="EMBL" id="JACRYT010000003">
    <property type="protein sequence ID" value="MBC6679118.1"/>
    <property type="molecule type" value="Genomic_DNA"/>
</dbReference>
<protein>
    <submittedName>
        <fullName evidence="1">Uncharacterized protein</fullName>
    </submittedName>
</protein>
<organism evidence="1 2">
    <name type="scientific">Zhenpiania hominis</name>
    <dbReference type="NCBI Taxonomy" id="2763644"/>
    <lineage>
        <taxon>Bacteria</taxon>
        <taxon>Bacillati</taxon>
        <taxon>Bacillota</taxon>
        <taxon>Clostridia</taxon>
        <taxon>Peptostreptococcales</taxon>
        <taxon>Anaerovoracaceae</taxon>
        <taxon>Zhenpiania</taxon>
    </lineage>
</organism>
<gene>
    <name evidence="1" type="ORF">H9L42_04670</name>
</gene>
<keyword evidence="2" id="KW-1185">Reference proteome</keyword>
<evidence type="ECO:0000313" key="1">
    <source>
        <dbReference type="EMBL" id="MBC6679118.1"/>
    </source>
</evidence>
<proteinExistence type="predicted"/>
<comment type="caution">
    <text evidence="1">The sequence shown here is derived from an EMBL/GenBank/DDBJ whole genome shotgun (WGS) entry which is preliminary data.</text>
</comment>
<evidence type="ECO:0000313" key="2">
    <source>
        <dbReference type="Proteomes" id="UP000602647"/>
    </source>
</evidence>
<accession>A0A923NN74</accession>
<dbReference type="RefSeq" id="WP_187302226.1">
    <property type="nucleotide sequence ID" value="NZ_JACRYT010000003.1"/>
</dbReference>
<dbReference type="AlphaFoldDB" id="A0A923NN74"/>
<name>A0A923NN74_9FIRM</name>
<dbReference type="Proteomes" id="UP000602647">
    <property type="component" value="Unassembled WGS sequence"/>
</dbReference>